<feature type="domain" description="DUF6894" evidence="1">
    <location>
        <begin position="3"/>
        <end position="71"/>
    </location>
</feature>
<protein>
    <recommendedName>
        <fullName evidence="1">DUF6894 domain-containing protein</fullName>
    </recommendedName>
</protein>
<organism evidence="2 3">
    <name type="scientific">Methylobacterium tardum</name>
    <dbReference type="NCBI Taxonomy" id="374432"/>
    <lineage>
        <taxon>Bacteria</taxon>
        <taxon>Pseudomonadati</taxon>
        <taxon>Pseudomonadota</taxon>
        <taxon>Alphaproteobacteria</taxon>
        <taxon>Hyphomicrobiales</taxon>
        <taxon>Methylobacteriaceae</taxon>
        <taxon>Methylobacterium</taxon>
    </lineage>
</organism>
<keyword evidence="3" id="KW-1185">Reference proteome</keyword>
<dbReference type="Pfam" id="PF21834">
    <property type="entry name" value="DUF6894"/>
    <property type="match status" value="1"/>
</dbReference>
<comment type="caution">
    <text evidence="2">The sequence shown here is derived from an EMBL/GenBank/DDBJ whole genome shotgun (WGS) entry which is preliminary data.</text>
</comment>
<sequence>MPRYYFDIHDGELLVDDEGTECADLEAAREKVVVSFQDVGGWITPADGDNQRVSVTVRDEAGRKVYTGTLTFTGSRLDESASS</sequence>
<accession>A0AA37TDX7</accession>
<evidence type="ECO:0000313" key="2">
    <source>
        <dbReference type="EMBL" id="GLS70102.1"/>
    </source>
</evidence>
<reference evidence="3" key="1">
    <citation type="journal article" date="2019" name="Int. J. Syst. Evol. Microbiol.">
        <title>The Global Catalogue of Microorganisms (GCM) 10K type strain sequencing project: providing services to taxonomists for standard genome sequencing and annotation.</title>
        <authorList>
            <consortium name="The Broad Institute Genomics Platform"/>
            <consortium name="The Broad Institute Genome Sequencing Center for Infectious Disease"/>
            <person name="Wu L."/>
            <person name="Ma J."/>
        </authorList>
    </citation>
    <scope>NUCLEOTIDE SEQUENCE [LARGE SCALE GENOMIC DNA]</scope>
    <source>
        <strain evidence="3">NBRC 103632</strain>
    </source>
</reference>
<dbReference type="RefSeq" id="WP_238196339.1">
    <property type="nucleotide sequence ID" value="NZ_BPQZ01000010.1"/>
</dbReference>
<dbReference type="InterPro" id="IPR054189">
    <property type="entry name" value="DUF6894"/>
</dbReference>
<gene>
    <name evidence="2" type="ORF">GCM10007890_21150</name>
</gene>
<dbReference type="Proteomes" id="UP001157440">
    <property type="component" value="Unassembled WGS sequence"/>
</dbReference>
<dbReference type="AlphaFoldDB" id="A0AA37TDX7"/>
<dbReference type="EMBL" id="BSPL01000013">
    <property type="protein sequence ID" value="GLS70102.1"/>
    <property type="molecule type" value="Genomic_DNA"/>
</dbReference>
<evidence type="ECO:0000259" key="1">
    <source>
        <dbReference type="Pfam" id="PF21834"/>
    </source>
</evidence>
<name>A0AA37TDX7_9HYPH</name>
<evidence type="ECO:0000313" key="3">
    <source>
        <dbReference type="Proteomes" id="UP001157440"/>
    </source>
</evidence>
<proteinExistence type="predicted"/>